<protein>
    <submittedName>
        <fullName evidence="3">DUF262 domain-containing protein</fullName>
    </submittedName>
</protein>
<dbReference type="Proteomes" id="UP000823928">
    <property type="component" value="Unassembled WGS sequence"/>
</dbReference>
<feature type="domain" description="GmrSD restriction endonucleases C-terminal" evidence="2">
    <location>
        <begin position="439"/>
        <end position="552"/>
    </location>
</feature>
<accession>A0A9D1EXN1</accession>
<evidence type="ECO:0000313" key="4">
    <source>
        <dbReference type="Proteomes" id="UP000823928"/>
    </source>
</evidence>
<evidence type="ECO:0000259" key="2">
    <source>
        <dbReference type="Pfam" id="PF07510"/>
    </source>
</evidence>
<evidence type="ECO:0000259" key="1">
    <source>
        <dbReference type="Pfam" id="PF03235"/>
    </source>
</evidence>
<dbReference type="PANTHER" id="PTHR35149:SF2">
    <property type="entry name" value="DUF262 DOMAIN-CONTAINING PROTEIN"/>
    <property type="match status" value="1"/>
</dbReference>
<gene>
    <name evidence="3" type="ORF">IAC10_02500</name>
</gene>
<evidence type="ECO:0000313" key="3">
    <source>
        <dbReference type="EMBL" id="HIS35489.1"/>
    </source>
</evidence>
<dbReference type="AlphaFoldDB" id="A0A9D1EXN1"/>
<reference evidence="3" key="1">
    <citation type="submission" date="2020-10" db="EMBL/GenBank/DDBJ databases">
        <authorList>
            <person name="Gilroy R."/>
        </authorList>
    </citation>
    <scope>NUCLEOTIDE SEQUENCE</scope>
    <source>
        <strain evidence="3">6276</strain>
    </source>
</reference>
<proteinExistence type="predicted"/>
<dbReference type="InterPro" id="IPR004919">
    <property type="entry name" value="GmrSD_N"/>
</dbReference>
<name>A0A9D1EXN1_9BACT</name>
<reference evidence="3" key="2">
    <citation type="journal article" date="2021" name="PeerJ">
        <title>Extensive microbial diversity within the chicken gut microbiome revealed by metagenomics and culture.</title>
        <authorList>
            <person name="Gilroy R."/>
            <person name="Ravi A."/>
            <person name="Getino M."/>
            <person name="Pursley I."/>
            <person name="Horton D.L."/>
            <person name="Alikhan N.F."/>
            <person name="Baker D."/>
            <person name="Gharbi K."/>
            <person name="Hall N."/>
            <person name="Watson M."/>
            <person name="Adriaenssens E.M."/>
            <person name="Foster-Nyarko E."/>
            <person name="Jarju S."/>
            <person name="Secka A."/>
            <person name="Antonio M."/>
            <person name="Oren A."/>
            <person name="Chaudhuri R.R."/>
            <person name="La Ragione R."/>
            <person name="Hildebrand F."/>
            <person name="Pallen M.J."/>
        </authorList>
    </citation>
    <scope>NUCLEOTIDE SEQUENCE</scope>
    <source>
        <strain evidence="3">6276</strain>
    </source>
</reference>
<organism evidence="3 4">
    <name type="scientific">Candidatus Scatousia excrementigallinarum</name>
    <dbReference type="NCBI Taxonomy" id="2840935"/>
    <lineage>
        <taxon>Bacteria</taxon>
        <taxon>Candidatus Scatousia</taxon>
    </lineage>
</organism>
<sequence>MATTNINVTSERLSRYFDTAKTKPFVIPEYQRPYAWTEEHVETLFNDLWEFTETQGGSSNETATYFLGSIVSYDNEDKKCQEIIDGQQRITSLFLLLRAIYTKLAGIPENEPKAKNFMRQIEPLLWRADKLTGEIDYSSVLLSSNVIDNVGNEILKNILKTGEAAPNAQDNYSVNYRIFQRLLDKVSLENPFKIYDFIFAILNQAVVLPIISSDVEMALTIFSTLNNRGLPLSDADIFKAKIYGKLSGGERDAFVEKWKNLETKAERCSESIQQLFYYYMFYLRACSKDTKSTTPGVRRYFLKDNIKELFKPNLLDDLDTILNLWNVINNHGQIDGEQWSQNIEIIKALDILSSYPNEFWKYPVIIYYLSNRNVDNFEDKFKKFLRRLAIELLTKYIVTPTINAVKSDIMKLNAEIIGNTSPKFEFKIIDTKELMKKLHEPHKNVVRMILKLFAYEKQDKLLPEKWEIEHILPQKWQSNYFKNSEDEIKAKIENIGNKLPFEKTLNIVAGNGYFTKKKQEYKTSEIEITKELGESALEDWTLDRITERDIRLSDAFSEVMSRWNKEYCSMDVGVSDELPTAEQLAQIEAFKKKGWV</sequence>
<dbReference type="EMBL" id="DVIU01000049">
    <property type="protein sequence ID" value="HIS35489.1"/>
    <property type="molecule type" value="Genomic_DNA"/>
</dbReference>
<comment type="caution">
    <text evidence="3">The sequence shown here is derived from an EMBL/GenBank/DDBJ whole genome shotgun (WGS) entry which is preliminary data.</text>
</comment>
<dbReference type="Pfam" id="PF07510">
    <property type="entry name" value="GmrSD_C"/>
    <property type="match status" value="1"/>
</dbReference>
<dbReference type="PANTHER" id="PTHR35149">
    <property type="entry name" value="SLL5132 PROTEIN"/>
    <property type="match status" value="1"/>
</dbReference>
<dbReference type="Pfam" id="PF03235">
    <property type="entry name" value="GmrSD_N"/>
    <property type="match status" value="1"/>
</dbReference>
<feature type="domain" description="GmrSD restriction endonucleases N-terminal" evidence="1">
    <location>
        <begin position="16"/>
        <end position="242"/>
    </location>
</feature>
<dbReference type="InterPro" id="IPR011089">
    <property type="entry name" value="GmrSD_C"/>
</dbReference>